<gene>
    <name evidence="2" type="ORF">Acr_01g0013980</name>
</gene>
<comment type="caution">
    <text evidence="2">The sequence shown here is derived from an EMBL/GenBank/DDBJ whole genome shotgun (WGS) entry which is preliminary data.</text>
</comment>
<evidence type="ECO:0000313" key="2">
    <source>
        <dbReference type="EMBL" id="GFY81589.1"/>
    </source>
</evidence>
<feature type="region of interest" description="Disordered" evidence="1">
    <location>
        <begin position="39"/>
        <end position="110"/>
    </location>
</feature>
<sequence length="252" mass="28315">MYDFLSHLQEPLPRSHRLRRLHRPHEELLRRIICQHLRRARRNPPLSPPKPPNSPPPALSSPDPGSTASLAESSTWSTRRRTFGAASTSPCLRPAKGTSAPSRSTTASLTTETMTTRLLSNFPLLQHQEADCGELQGTDLTEESREAVGSSPRPWHCHADALAAIAIIDELEPKQALSLFLDSRKPRISLSAPSQPISLQINLSMLKYSVLNLDFFFFDYHNFWCSKAGYWVFLGTSIHMLFAPFFKEVSNI</sequence>
<evidence type="ECO:0000313" key="3">
    <source>
        <dbReference type="Proteomes" id="UP000585474"/>
    </source>
</evidence>
<protein>
    <submittedName>
        <fullName evidence="2">Uncharacterized protein</fullName>
    </submittedName>
</protein>
<evidence type="ECO:0000256" key="1">
    <source>
        <dbReference type="SAM" id="MobiDB-lite"/>
    </source>
</evidence>
<feature type="compositionally biased region" description="Polar residues" evidence="1">
    <location>
        <begin position="67"/>
        <end position="77"/>
    </location>
</feature>
<reference evidence="2 3" key="1">
    <citation type="submission" date="2019-07" db="EMBL/GenBank/DDBJ databases">
        <title>De Novo Assembly of kiwifruit Actinidia rufa.</title>
        <authorList>
            <person name="Sugita-Konishi S."/>
            <person name="Sato K."/>
            <person name="Mori E."/>
            <person name="Abe Y."/>
            <person name="Kisaki G."/>
            <person name="Hamano K."/>
            <person name="Suezawa K."/>
            <person name="Otani M."/>
            <person name="Fukuda T."/>
            <person name="Manabe T."/>
            <person name="Gomi K."/>
            <person name="Tabuchi M."/>
            <person name="Akimitsu K."/>
            <person name="Kataoka I."/>
        </authorList>
    </citation>
    <scope>NUCLEOTIDE SEQUENCE [LARGE SCALE GENOMIC DNA]</scope>
    <source>
        <strain evidence="3">cv. Fuchu</strain>
    </source>
</reference>
<dbReference type="AlphaFoldDB" id="A0A7J0E6M2"/>
<name>A0A7J0E6M2_9ERIC</name>
<dbReference type="Proteomes" id="UP000585474">
    <property type="component" value="Unassembled WGS sequence"/>
</dbReference>
<proteinExistence type="predicted"/>
<keyword evidence="3" id="KW-1185">Reference proteome</keyword>
<feature type="compositionally biased region" description="Pro residues" evidence="1">
    <location>
        <begin position="45"/>
        <end position="59"/>
    </location>
</feature>
<dbReference type="EMBL" id="BJWL01000001">
    <property type="protein sequence ID" value="GFY81589.1"/>
    <property type="molecule type" value="Genomic_DNA"/>
</dbReference>
<accession>A0A7J0E6M2</accession>
<organism evidence="2 3">
    <name type="scientific">Actinidia rufa</name>
    <dbReference type="NCBI Taxonomy" id="165716"/>
    <lineage>
        <taxon>Eukaryota</taxon>
        <taxon>Viridiplantae</taxon>
        <taxon>Streptophyta</taxon>
        <taxon>Embryophyta</taxon>
        <taxon>Tracheophyta</taxon>
        <taxon>Spermatophyta</taxon>
        <taxon>Magnoliopsida</taxon>
        <taxon>eudicotyledons</taxon>
        <taxon>Gunneridae</taxon>
        <taxon>Pentapetalae</taxon>
        <taxon>asterids</taxon>
        <taxon>Ericales</taxon>
        <taxon>Actinidiaceae</taxon>
        <taxon>Actinidia</taxon>
    </lineage>
</organism>